<feature type="transmembrane region" description="Helical" evidence="2">
    <location>
        <begin position="30"/>
        <end position="48"/>
    </location>
</feature>
<keyword evidence="2" id="KW-0812">Transmembrane</keyword>
<dbReference type="EMBL" id="DUAV01000031">
    <property type="protein sequence ID" value="HIG63818.1"/>
    <property type="molecule type" value="Genomic_DNA"/>
</dbReference>
<name>A0A7C7ZDY7_9ARCH</name>
<proteinExistence type="predicted"/>
<evidence type="ECO:0000313" key="3">
    <source>
        <dbReference type="EMBL" id="HIG63818.1"/>
    </source>
</evidence>
<comment type="caution">
    <text evidence="3">The sequence shown here is derived from an EMBL/GenBank/DDBJ whole genome shotgun (WGS) entry which is preliminary data.</text>
</comment>
<organism evidence="3 4">
    <name type="scientific">Marine Group III euryarchaeote</name>
    <dbReference type="NCBI Taxonomy" id="2173149"/>
    <lineage>
        <taxon>Archaea</taxon>
        <taxon>Methanobacteriati</taxon>
        <taxon>Thermoplasmatota</taxon>
        <taxon>Thermoplasmata</taxon>
        <taxon>Candidatus Thermoprofundales</taxon>
    </lineage>
</organism>
<protein>
    <recommendedName>
        <fullName evidence="5">Transmembrane protein</fullName>
    </recommendedName>
</protein>
<evidence type="ECO:0000256" key="1">
    <source>
        <dbReference type="SAM" id="MobiDB-lite"/>
    </source>
</evidence>
<evidence type="ECO:0008006" key="5">
    <source>
        <dbReference type="Google" id="ProtNLM"/>
    </source>
</evidence>
<evidence type="ECO:0000313" key="4">
    <source>
        <dbReference type="Proteomes" id="UP000589516"/>
    </source>
</evidence>
<dbReference type="Proteomes" id="UP000589516">
    <property type="component" value="Unassembled WGS sequence"/>
</dbReference>
<reference evidence="4" key="1">
    <citation type="journal article" date="2019" name="bioRxiv">
        <title>Genome diversification in globally distributed novel marine Proteobacteria is linked to environmental adaptation.</title>
        <authorList>
            <person name="Zhou Z."/>
            <person name="Tran P.Q."/>
            <person name="Kieft K."/>
            <person name="Anantharaman K."/>
        </authorList>
    </citation>
    <scope>NUCLEOTIDE SEQUENCE [LARGE SCALE GENOMIC DNA]</scope>
</reference>
<feature type="region of interest" description="Disordered" evidence="1">
    <location>
        <begin position="1"/>
        <end position="24"/>
    </location>
</feature>
<sequence>MPDGNGDNAGEPDDHASASPPTAPPDNLRLRYGIVAVVWLLVLGLAGLATRAGDPGFGQASFILLGTLLTWVVLRAWPPPAVEPPPAEIVIETPIDAPEWGISENGYRRLTWATMILATGCVAVFLEWLIQARFAAALGMLLLGSVIAVLPLVIPVRETEATIQRLAERKRRKAWRRREQ</sequence>
<dbReference type="AlphaFoldDB" id="A0A7C7ZDY7"/>
<feature type="transmembrane region" description="Helical" evidence="2">
    <location>
        <begin position="137"/>
        <end position="156"/>
    </location>
</feature>
<feature type="transmembrane region" description="Helical" evidence="2">
    <location>
        <begin position="60"/>
        <end position="77"/>
    </location>
</feature>
<evidence type="ECO:0000256" key="2">
    <source>
        <dbReference type="SAM" id="Phobius"/>
    </source>
</evidence>
<keyword evidence="2" id="KW-1133">Transmembrane helix</keyword>
<accession>A0A7C7ZDY7</accession>
<feature type="transmembrane region" description="Helical" evidence="2">
    <location>
        <begin position="110"/>
        <end position="130"/>
    </location>
</feature>
<gene>
    <name evidence="3" type="ORF">EYQ16_04815</name>
</gene>
<keyword evidence="2" id="KW-0472">Membrane</keyword>